<dbReference type="PANTHER" id="PTHR13748">
    <property type="entry name" value="COBW-RELATED"/>
    <property type="match status" value="1"/>
</dbReference>
<dbReference type="Proteomes" id="UP000559809">
    <property type="component" value="Unassembled WGS sequence"/>
</dbReference>
<evidence type="ECO:0000256" key="1">
    <source>
        <dbReference type="ARBA" id="ARBA00022741"/>
    </source>
</evidence>
<dbReference type="AlphaFoldDB" id="A0A853G035"/>
<keyword evidence="10" id="KW-1185">Reference proteome</keyword>
<evidence type="ECO:0000259" key="8">
    <source>
        <dbReference type="Pfam" id="PF07683"/>
    </source>
</evidence>
<dbReference type="RefSeq" id="WP_180154999.1">
    <property type="nucleotide sequence ID" value="NZ_JACCEM010000005.1"/>
</dbReference>
<dbReference type="GO" id="GO:0000166">
    <property type="term" value="F:nucleotide binding"/>
    <property type="evidence" value="ECO:0007669"/>
    <property type="project" value="UniProtKB-KW"/>
</dbReference>
<protein>
    <submittedName>
        <fullName evidence="9">GTP-binding protein</fullName>
    </submittedName>
</protein>
<name>A0A853G035_9BURK</name>
<gene>
    <name evidence="9" type="ORF">H0A72_10260</name>
</gene>
<dbReference type="InterPro" id="IPR036627">
    <property type="entry name" value="CobW-likC_sf"/>
</dbReference>
<keyword evidence="2" id="KW-0378">Hydrolase</keyword>
<dbReference type="InterPro" id="IPR027417">
    <property type="entry name" value="P-loop_NTPase"/>
</dbReference>
<dbReference type="Gene3D" id="3.40.50.300">
    <property type="entry name" value="P-loop containing nucleotide triphosphate hydrolases"/>
    <property type="match status" value="1"/>
</dbReference>
<evidence type="ECO:0000259" key="7">
    <source>
        <dbReference type="Pfam" id="PF02492"/>
    </source>
</evidence>
<dbReference type="SUPFAM" id="SSF90002">
    <property type="entry name" value="Hypothetical protein YjiA, C-terminal domain"/>
    <property type="match status" value="1"/>
</dbReference>
<evidence type="ECO:0000256" key="3">
    <source>
        <dbReference type="ARBA" id="ARBA00023186"/>
    </source>
</evidence>
<organism evidence="9 10">
    <name type="scientific">Parapusillimonas granuli</name>
    <dbReference type="NCBI Taxonomy" id="380911"/>
    <lineage>
        <taxon>Bacteria</taxon>
        <taxon>Pseudomonadati</taxon>
        <taxon>Pseudomonadota</taxon>
        <taxon>Betaproteobacteria</taxon>
        <taxon>Burkholderiales</taxon>
        <taxon>Alcaligenaceae</taxon>
        <taxon>Parapusillimonas</taxon>
    </lineage>
</organism>
<evidence type="ECO:0000256" key="2">
    <source>
        <dbReference type="ARBA" id="ARBA00022801"/>
    </source>
</evidence>
<dbReference type="SUPFAM" id="SSF52540">
    <property type="entry name" value="P-loop containing nucleoside triphosphate hydrolases"/>
    <property type="match status" value="1"/>
</dbReference>
<dbReference type="EMBL" id="JACCEM010000005">
    <property type="protein sequence ID" value="NYT49687.1"/>
    <property type="molecule type" value="Genomic_DNA"/>
</dbReference>
<evidence type="ECO:0000256" key="4">
    <source>
        <dbReference type="ARBA" id="ARBA00034320"/>
    </source>
</evidence>
<dbReference type="Gene3D" id="3.30.1220.10">
    <property type="entry name" value="CobW-like, C-terminal domain"/>
    <property type="match status" value="1"/>
</dbReference>
<evidence type="ECO:0000256" key="6">
    <source>
        <dbReference type="ARBA" id="ARBA00049117"/>
    </source>
</evidence>
<feature type="domain" description="CobW/HypB/UreG nucleotide-binding" evidence="7">
    <location>
        <begin position="6"/>
        <end position="186"/>
    </location>
</feature>
<comment type="catalytic activity">
    <reaction evidence="6">
        <text>GTP + H2O = GDP + phosphate + H(+)</text>
        <dbReference type="Rhea" id="RHEA:19669"/>
        <dbReference type="ChEBI" id="CHEBI:15377"/>
        <dbReference type="ChEBI" id="CHEBI:15378"/>
        <dbReference type="ChEBI" id="CHEBI:37565"/>
        <dbReference type="ChEBI" id="CHEBI:43474"/>
        <dbReference type="ChEBI" id="CHEBI:58189"/>
    </reaction>
    <physiologicalReaction direction="left-to-right" evidence="6">
        <dbReference type="Rhea" id="RHEA:19670"/>
    </physiologicalReaction>
</comment>
<dbReference type="InterPro" id="IPR051316">
    <property type="entry name" value="Zinc-reg_GTPase_activator"/>
</dbReference>
<dbReference type="PANTHER" id="PTHR13748:SF62">
    <property type="entry name" value="COBW DOMAIN-CONTAINING PROTEIN"/>
    <property type="match status" value="1"/>
</dbReference>
<dbReference type="InterPro" id="IPR003495">
    <property type="entry name" value="CobW/HypB/UreG_nucleotide-bd"/>
</dbReference>
<evidence type="ECO:0000256" key="5">
    <source>
        <dbReference type="ARBA" id="ARBA00045658"/>
    </source>
</evidence>
<reference evidence="9 10" key="1">
    <citation type="submission" date="2020-07" db="EMBL/GenBank/DDBJ databases">
        <title>Taxonomic revisions and descriptions of new bacterial species based on genomic comparisons in the high-G+C-content subgroup of the family Alcaligenaceae.</title>
        <authorList>
            <person name="Szabo A."/>
            <person name="Felfoldi T."/>
        </authorList>
    </citation>
    <scope>NUCLEOTIDE SEQUENCE [LARGE SCALE GENOMIC DNA]</scope>
    <source>
        <strain evidence="9 10">LMG 24012</strain>
    </source>
</reference>
<comment type="function">
    <text evidence="5">Zinc chaperone that directly transfers zinc cofactor to target proteins, thereby activating them. Zinc is transferred from the CXCC motif in the GTPase domain to the zinc binding site in target proteins in a process requiring GTP hydrolysis.</text>
</comment>
<dbReference type="InterPro" id="IPR011629">
    <property type="entry name" value="CobW-like_C"/>
</dbReference>
<accession>A0A853G035</accession>
<dbReference type="GO" id="GO:0005737">
    <property type="term" value="C:cytoplasm"/>
    <property type="evidence" value="ECO:0007669"/>
    <property type="project" value="TreeGrafter"/>
</dbReference>
<evidence type="ECO:0000313" key="9">
    <source>
        <dbReference type="EMBL" id="NYT49687.1"/>
    </source>
</evidence>
<comment type="similarity">
    <text evidence="4">Belongs to the SIMIBI class G3E GTPase family. ZNG1 subfamily.</text>
</comment>
<sequence>MPVELFILAGFLGSGKTTLLLDLLKSDSQGETGVIVNEAGEIGVDGVVVKDGADDIPLTLLSNGCVCCSLRSSLVLTVGAMLDAPRPPGARPLRRIVLETSGLSRPGPIVASLADPELARRGIRVTVVSTYDCVRGALNVDEFDEAAAQLGAAQRVMLTKLDLVAPEAARAHIEVIRGVNPLAQIVADADRAAAVRQAFADSGPAGPAEGTVQGLFGGAPAKAHPRIHVMAGALRAGASWDDVAMWLDDLASICGDKLLRVKAVLKVADCAEPIHIQSVGATFGAPRRLVGLAAHEDICVVIARDIDAGDIQAALPDAPIALSNTKHSAVAQRSSKVFA</sequence>
<comment type="caution">
    <text evidence="9">The sequence shown here is derived from an EMBL/GenBank/DDBJ whole genome shotgun (WGS) entry which is preliminary data.</text>
</comment>
<feature type="domain" description="CobW C-terminal" evidence="8">
    <location>
        <begin position="239"/>
        <end position="316"/>
    </location>
</feature>
<dbReference type="Pfam" id="PF02492">
    <property type="entry name" value="cobW"/>
    <property type="match status" value="1"/>
</dbReference>
<keyword evidence="1" id="KW-0547">Nucleotide-binding</keyword>
<evidence type="ECO:0000313" key="10">
    <source>
        <dbReference type="Proteomes" id="UP000559809"/>
    </source>
</evidence>
<proteinExistence type="inferred from homology"/>
<keyword evidence="3" id="KW-0143">Chaperone</keyword>
<dbReference type="GO" id="GO:0016787">
    <property type="term" value="F:hydrolase activity"/>
    <property type="evidence" value="ECO:0007669"/>
    <property type="project" value="UniProtKB-KW"/>
</dbReference>
<dbReference type="Pfam" id="PF07683">
    <property type="entry name" value="CobW_C"/>
    <property type="match status" value="1"/>
</dbReference>